<proteinExistence type="predicted"/>
<gene>
    <name evidence="2" type="ORF">Ga0080574_TMP822</name>
</gene>
<dbReference type="AlphaFoldDB" id="A0A1P8UP41"/>
<feature type="region of interest" description="Disordered" evidence="1">
    <location>
        <begin position="1"/>
        <end position="46"/>
    </location>
</feature>
<reference evidence="2 3" key="1">
    <citation type="submission" date="2016-04" db="EMBL/GenBank/DDBJ databases">
        <title>Deep-sea bacteria in the southern Pacific.</title>
        <authorList>
            <person name="Tang K."/>
        </authorList>
    </citation>
    <scope>NUCLEOTIDE SEQUENCE [LARGE SCALE GENOMIC DNA]</scope>
    <source>
        <strain evidence="2 3">JLT2014</strain>
    </source>
</reference>
<dbReference type="STRING" id="1250539.Ga0080574_TMP822"/>
<organism evidence="2 3">
    <name type="scientific">Salipiger abyssi</name>
    <dbReference type="NCBI Taxonomy" id="1250539"/>
    <lineage>
        <taxon>Bacteria</taxon>
        <taxon>Pseudomonadati</taxon>
        <taxon>Pseudomonadota</taxon>
        <taxon>Alphaproteobacteria</taxon>
        <taxon>Rhodobacterales</taxon>
        <taxon>Roseobacteraceae</taxon>
        <taxon>Salipiger</taxon>
    </lineage>
</organism>
<dbReference type="EMBL" id="CP015093">
    <property type="protein sequence ID" value="APZ51156.1"/>
    <property type="molecule type" value="Genomic_DNA"/>
</dbReference>
<keyword evidence="3" id="KW-1185">Reference proteome</keyword>
<evidence type="ECO:0000313" key="2">
    <source>
        <dbReference type="EMBL" id="APZ51156.1"/>
    </source>
</evidence>
<accession>A0A1P8UP41</accession>
<feature type="compositionally biased region" description="Low complexity" evidence="1">
    <location>
        <begin position="10"/>
        <end position="26"/>
    </location>
</feature>
<dbReference type="KEGG" id="paby:Ga0080574_TMP822"/>
<protein>
    <submittedName>
        <fullName evidence="2">Uncharacterized protein</fullName>
    </submittedName>
</protein>
<evidence type="ECO:0000256" key="1">
    <source>
        <dbReference type="SAM" id="MobiDB-lite"/>
    </source>
</evidence>
<sequence>MTCIAATEGRAPVRLSRSSRSSSPRSARCRRSPNRVSGETDSHSSKPGLQITALALVCYPRFLHDG</sequence>
<name>A0A1P8UP41_9RHOB</name>
<evidence type="ECO:0000313" key="3">
    <source>
        <dbReference type="Proteomes" id="UP000187059"/>
    </source>
</evidence>
<dbReference type="Proteomes" id="UP000187059">
    <property type="component" value="Chromosome"/>
</dbReference>